<keyword evidence="2" id="KW-1133">Transmembrane helix</keyword>
<gene>
    <name evidence="4" type="ORF">FAK_04280</name>
</gene>
<dbReference type="Proteomes" id="UP001366166">
    <property type="component" value="Chromosome"/>
</dbReference>
<feature type="region of interest" description="Disordered" evidence="1">
    <location>
        <begin position="299"/>
        <end position="321"/>
    </location>
</feature>
<keyword evidence="2" id="KW-0812">Transmembrane</keyword>
<dbReference type="EMBL" id="AP028679">
    <property type="protein sequence ID" value="BEQ13362.1"/>
    <property type="molecule type" value="Genomic_DNA"/>
</dbReference>
<feature type="transmembrane region" description="Helical" evidence="2">
    <location>
        <begin position="12"/>
        <end position="29"/>
    </location>
</feature>
<dbReference type="RefSeq" id="WP_338605001.1">
    <property type="nucleotide sequence ID" value="NZ_AP028679.1"/>
</dbReference>
<protein>
    <submittedName>
        <fullName evidence="4">ABC transporter substrate-binding protein</fullName>
    </submittedName>
</protein>
<dbReference type="InterPro" id="IPR003399">
    <property type="entry name" value="Mce/MlaD"/>
</dbReference>
<evidence type="ECO:0000313" key="4">
    <source>
        <dbReference type="EMBL" id="BEQ13362.1"/>
    </source>
</evidence>
<dbReference type="KEGG" id="dmp:FAK_04280"/>
<dbReference type="PANTHER" id="PTHR36698:SF2">
    <property type="entry name" value="MCE_MLAD DOMAIN-CONTAINING PROTEIN"/>
    <property type="match status" value="1"/>
</dbReference>
<name>A0AAU9F0A8_9BACT</name>
<evidence type="ECO:0000256" key="1">
    <source>
        <dbReference type="SAM" id="MobiDB-lite"/>
    </source>
</evidence>
<keyword evidence="5" id="KW-1185">Reference proteome</keyword>
<keyword evidence="2" id="KW-0472">Membrane</keyword>
<evidence type="ECO:0000313" key="5">
    <source>
        <dbReference type="Proteomes" id="UP001366166"/>
    </source>
</evidence>
<evidence type="ECO:0000256" key="2">
    <source>
        <dbReference type="SAM" id="Phobius"/>
    </source>
</evidence>
<feature type="domain" description="Mce/MlaD" evidence="3">
    <location>
        <begin position="40"/>
        <end position="113"/>
    </location>
</feature>
<organism evidence="4 5">
    <name type="scientific">Desulfoferula mesophila</name>
    <dbReference type="NCBI Taxonomy" id="3058419"/>
    <lineage>
        <taxon>Bacteria</taxon>
        <taxon>Pseudomonadati</taxon>
        <taxon>Thermodesulfobacteriota</taxon>
        <taxon>Desulfarculia</taxon>
        <taxon>Desulfarculales</taxon>
        <taxon>Desulfarculaceae</taxon>
        <taxon>Desulfoferula</taxon>
    </lineage>
</organism>
<evidence type="ECO:0000259" key="3">
    <source>
        <dbReference type="Pfam" id="PF02470"/>
    </source>
</evidence>
<accession>A0AAU9F0A8</accession>
<dbReference type="PANTHER" id="PTHR36698">
    <property type="entry name" value="BLL5892 PROTEIN"/>
    <property type="match status" value="1"/>
</dbReference>
<dbReference type="AlphaFoldDB" id="A0AAU9F0A8"/>
<dbReference type="Pfam" id="PF02470">
    <property type="entry name" value="MlaD"/>
    <property type="match status" value="1"/>
</dbReference>
<reference evidence="5" key="1">
    <citation type="journal article" date="2023" name="Arch. Microbiol.">
        <title>Desulfoferula mesophilus gen. nov. sp. nov., a mesophilic sulfate-reducing bacterium isolated from a brackish lake sediment.</title>
        <authorList>
            <person name="Watanabe T."/>
            <person name="Yabe T."/>
            <person name="Tsuji J.M."/>
            <person name="Fukui M."/>
        </authorList>
    </citation>
    <scope>NUCLEOTIDE SEQUENCE [LARGE SCALE GENOMIC DNA]</scope>
    <source>
        <strain evidence="5">12FAK</strain>
    </source>
</reference>
<sequence>MSTHASNFKVGLFVILGLGLGIGAIAWLGTSQYLKGAEQYVTFFNESVQGLQNDSTVRYRGVDVGRVKAIRVAPDARLIEVLMEIEFQGDLSKELVAQLSTAGITGITFIELDRKKSGEPDLSPKIDFVAEYPIIPSRPSELQRIVGTLDKVMQQFSNIDFELMGKRMDAALEGIQNLATDKRLQEILARVTDASLQVDELVARVNKALGEKAVKGVVQDTRRILSEAEKAVVAARSLVDQLSEDVRKMDLGNTGQRAGRLFEGLEQRSYQLAIEAQLTMQNLREASESLKDLLHNLERDPSSVIFSSPPPTSPRQEGSQP</sequence>
<proteinExistence type="predicted"/>